<organism evidence="2 3">
    <name type="scientific">Mollisia scopiformis</name>
    <name type="common">Conifer needle endophyte fungus</name>
    <name type="synonym">Phialocephala scopiformis</name>
    <dbReference type="NCBI Taxonomy" id="149040"/>
    <lineage>
        <taxon>Eukaryota</taxon>
        <taxon>Fungi</taxon>
        <taxon>Dikarya</taxon>
        <taxon>Ascomycota</taxon>
        <taxon>Pezizomycotina</taxon>
        <taxon>Leotiomycetes</taxon>
        <taxon>Helotiales</taxon>
        <taxon>Mollisiaceae</taxon>
        <taxon>Mollisia</taxon>
    </lineage>
</organism>
<evidence type="ECO:0000256" key="1">
    <source>
        <dbReference type="SAM" id="MobiDB-lite"/>
    </source>
</evidence>
<dbReference type="EMBL" id="KQ947443">
    <property type="protein sequence ID" value="KUJ06890.1"/>
    <property type="molecule type" value="Genomic_DNA"/>
</dbReference>
<accession>A0A132B3C3</accession>
<dbReference type="KEGG" id="psco:LY89DRAFT_678470"/>
<evidence type="ECO:0000313" key="3">
    <source>
        <dbReference type="Proteomes" id="UP000070700"/>
    </source>
</evidence>
<gene>
    <name evidence="2" type="ORF">LY89DRAFT_678470</name>
</gene>
<feature type="compositionally biased region" description="Polar residues" evidence="1">
    <location>
        <begin position="280"/>
        <end position="289"/>
    </location>
</feature>
<dbReference type="AlphaFoldDB" id="A0A132B3C3"/>
<sequence>MKAKSPTQTRGNKVGMARPRSTSTRKRSPYTPERKIQVAHVRRVGACGDCRQRKIGCFHALQVGADNLKLREPTRLPLVEQEDVPLVRTSSGISAGLPSVMDQHKVAAQFDPVWGTSFPSANIETLITPFRPTLMGFPDQSEKPMSVGAYAINPQVTLTGSIPCFDYSQRLSEGTHNLWAPYPDVQITSYASRDIASASHGGFPAESALPFQWENNLPGGDGYHFERETTYFVPDPSYTNQGGSNAYPAMQLLSLGPPASSSARPHDQKGFPQSFHYFETPSSEANDNW</sequence>
<dbReference type="InParanoid" id="A0A132B3C3"/>
<evidence type="ECO:0000313" key="2">
    <source>
        <dbReference type="EMBL" id="KUJ06890.1"/>
    </source>
</evidence>
<reference evidence="2 3" key="1">
    <citation type="submission" date="2015-10" db="EMBL/GenBank/DDBJ databases">
        <title>Full genome of DAOMC 229536 Phialocephala scopiformis, a fungal endophyte of spruce producing the potent anti-insectan compound rugulosin.</title>
        <authorList>
            <consortium name="DOE Joint Genome Institute"/>
            <person name="Walker A.K."/>
            <person name="Frasz S.L."/>
            <person name="Seifert K.A."/>
            <person name="Miller J.D."/>
            <person name="Mondo S.J."/>
            <person name="Labutti K."/>
            <person name="Lipzen A."/>
            <person name="Dockter R."/>
            <person name="Kennedy M."/>
            <person name="Grigoriev I.V."/>
            <person name="Spatafora J.W."/>
        </authorList>
    </citation>
    <scope>NUCLEOTIDE SEQUENCE [LARGE SCALE GENOMIC DNA]</scope>
    <source>
        <strain evidence="2 3">CBS 120377</strain>
    </source>
</reference>
<dbReference type="RefSeq" id="XP_018061245.1">
    <property type="nucleotide sequence ID" value="XM_018213747.1"/>
</dbReference>
<dbReference type="Proteomes" id="UP000070700">
    <property type="component" value="Unassembled WGS sequence"/>
</dbReference>
<dbReference type="GeneID" id="28823473"/>
<protein>
    <submittedName>
        <fullName evidence="2">Uncharacterized protein</fullName>
    </submittedName>
</protein>
<feature type="compositionally biased region" description="Polar residues" evidence="1">
    <location>
        <begin position="1"/>
        <end position="11"/>
    </location>
</feature>
<keyword evidence="3" id="KW-1185">Reference proteome</keyword>
<feature type="region of interest" description="Disordered" evidence="1">
    <location>
        <begin position="256"/>
        <end position="289"/>
    </location>
</feature>
<feature type="region of interest" description="Disordered" evidence="1">
    <location>
        <begin position="1"/>
        <end position="33"/>
    </location>
</feature>
<name>A0A132B3C3_MOLSC</name>
<proteinExistence type="predicted"/>